<keyword evidence="1" id="KW-0812">Transmembrane</keyword>
<evidence type="ECO:0000313" key="3">
    <source>
        <dbReference type="Proteomes" id="UP000092627"/>
    </source>
</evidence>
<gene>
    <name evidence="2" type="ORF">MAQ5080_03297</name>
</gene>
<dbReference type="AlphaFoldDB" id="A0A1A8TPM4"/>
<name>A0A1A8TPM4_9GAMM</name>
<feature type="transmembrane region" description="Helical" evidence="1">
    <location>
        <begin position="6"/>
        <end position="23"/>
    </location>
</feature>
<reference evidence="2 3" key="1">
    <citation type="submission" date="2016-06" db="EMBL/GenBank/DDBJ databases">
        <authorList>
            <person name="Kjaerup R.B."/>
            <person name="Dalgaard T.S."/>
            <person name="Juul-Madsen H.R."/>
        </authorList>
    </citation>
    <scope>NUCLEOTIDE SEQUENCE [LARGE SCALE GENOMIC DNA]</scope>
    <source>
        <strain evidence="2 3">CECT 5080</strain>
    </source>
</reference>
<protein>
    <submittedName>
        <fullName evidence="2">Uncharacterized protein</fullName>
    </submittedName>
</protein>
<feature type="transmembrane region" description="Helical" evidence="1">
    <location>
        <begin position="35"/>
        <end position="53"/>
    </location>
</feature>
<sequence length="551" mass="64568">MDLDSLITVAAIFVAVYAVIPRIRRLEISLRLGMFGWLFLFASIALIVFLQFYETFRALGVAPEWNLSRWALTPSKLSFLVCLTVFIVLSLYLYLGVKRLSRSNVYHFKEYVFELSREKKYHELFTLIETNVKTLTRIYHSKYPLSRLKKKLDAFASAEVDLQSVLSRFNSRDLEDDSVSSSPTTGNQKLARLLSSVLPSYAESSEAAKEIVHEIIMNKATVASISEMRPYFALRLIKENFEENGEFVDLYLRDLIENKNSILYLELLNNQNLSNRCNYLLPPSNKLIHFLFSDCNIAKQHSVYRPVGEFVISHLDKLYIQSYADPYNEPMGEFSKEGKWDSELFIGVRFFDIMVSKALYQDIKWHMWLYYYSYFANRIIRNLSPNEKLVDHFSEWPTRYHYIIYEMVSNLCNWIESVDHIPLKQENVRLESTSHAIEDGNIPKSSMLALSQIVKDILLSDKFSFKFKLYIMDMVYRVYFYLRVFEASKPYAEALRNCLRNADSKVGRDSSTYSKLLFDTFLKFDAFKYGAELQQEMHRILEDDCLHSKKL</sequence>
<dbReference type="OrthoDB" id="6810907at2"/>
<dbReference type="RefSeq" id="WP_156496605.1">
    <property type="nucleotide sequence ID" value="NZ_FLOC01000025.1"/>
</dbReference>
<proteinExistence type="predicted"/>
<accession>A0A1A8TPM4</accession>
<feature type="transmembrane region" description="Helical" evidence="1">
    <location>
        <begin position="77"/>
        <end position="95"/>
    </location>
</feature>
<dbReference type="Proteomes" id="UP000092627">
    <property type="component" value="Unassembled WGS sequence"/>
</dbReference>
<keyword evidence="1" id="KW-0472">Membrane</keyword>
<dbReference type="EMBL" id="FLOC01000025">
    <property type="protein sequence ID" value="SBS35879.1"/>
    <property type="molecule type" value="Genomic_DNA"/>
</dbReference>
<organism evidence="2 3">
    <name type="scientific">Marinomonas aquimarina</name>
    <dbReference type="NCBI Taxonomy" id="295068"/>
    <lineage>
        <taxon>Bacteria</taxon>
        <taxon>Pseudomonadati</taxon>
        <taxon>Pseudomonadota</taxon>
        <taxon>Gammaproteobacteria</taxon>
        <taxon>Oceanospirillales</taxon>
        <taxon>Oceanospirillaceae</taxon>
        <taxon>Marinomonas</taxon>
    </lineage>
</organism>
<evidence type="ECO:0000256" key="1">
    <source>
        <dbReference type="SAM" id="Phobius"/>
    </source>
</evidence>
<keyword evidence="1" id="KW-1133">Transmembrane helix</keyword>
<keyword evidence="3" id="KW-1185">Reference proteome</keyword>
<evidence type="ECO:0000313" key="2">
    <source>
        <dbReference type="EMBL" id="SBS35879.1"/>
    </source>
</evidence>